<dbReference type="EMBL" id="JAMZEJ010000007">
    <property type="protein sequence ID" value="MCQ8241541.1"/>
    <property type="molecule type" value="Genomic_DNA"/>
</dbReference>
<dbReference type="InterPro" id="IPR025509">
    <property type="entry name" value="DUF4396"/>
</dbReference>
<proteinExistence type="predicted"/>
<feature type="transmembrane region" description="Helical" evidence="2">
    <location>
        <begin position="176"/>
        <end position="195"/>
    </location>
</feature>
<organism evidence="4 5">
    <name type="scientific">Rhizosaccharibacter radicis</name>
    <dbReference type="NCBI Taxonomy" id="2782605"/>
    <lineage>
        <taxon>Bacteria</taxon>
        <taxon>Pseudomonadati</taxon>
        <taxon>Pseudomonadota</taxon>
        <taxon>Alphaproteobacteria</taxon>
        <taxon>Acetobacterales</taxon>
        <taxon>Acetobacteraceae</taxon>
        <taxon>Rhizosaccharibacter</taxon>
    </lineage>
</organism>
<gene>
    <name evidence="4" type="ORF">NFI88_11910</name>
</gene>
<keyword evidence="2" id="KW-1133">Transmembrane helix</keyword>
<dbReference type="Pfam" id="PF14342">
    <property type="entry name" value="DUF4396"/>
    <property type="match status" value="1"/>
</dbReference>
<name>A0ABT1VYX5_9PROT</name>
<feature type="compositionally biased region" description="Basic and acidic residues" evidence="1">
    <location>
        <begin position="70"/>
        <end position="79"/>
    </location>
</feature>
<feature type="transmembrane region" description="Helical" evidence="2">
    <location>
        <begin position="42"/>
        <end position="62"/>
    </location>
</feature>
<feature type="transmembrane region" description="Helical" evidence="2">
    <location>
        <begin position="6"/>
        <end position="30"/>
    </location>
</feature>
<evidence type="ECO:0000259" key="3">
    <source>
        <dbReference type="Pfam" id="PF14342"/>
    </source>
</evidence>
<sequence>MPPDWLQHVALFHVLLSIGSALLVTADIFLLGRRQPMAIMDAVWPVTLLYFGPAGLIFYGWFGRAPAPRREHHDEEHGHHQGHHHDHRHGDTPMWQATFNGACHCGAGCALGDTLGDWLAFGTGFAVAGSPFAGSLLLSFVLAYALGIVFQFFSVAPMQGLGLRDGLIAAVKADTLSLLAYEVGMFAVMGLRAWLLPGLHPTSWSYWLFMQIAMLGGFATTYPVNWWLVARGFKEKM</sequence>
<dbReference type="Proteomes" id="UP001524547">
    <property type="component" value="Unassembled WGS sequence"/>
</dbReference>
<feature type="transmembrane region" description="Helical" evidence="2">
    <location>
        <begin position="132"/>
        <end position="155"/>
    </location>
</feature>
<evidence type="ECO:0000256" key="1">
    <source>
        <dbReference type="SAM" id="MobiDB-lite"/>
    </source>
</evidence>
<reference evidence="4 5" key="1">
    <citation type="submission" date="2022-06" db="EMBL/GenBank/DDBJ databases">
        <title>Rhizosaccharibacter gen. nov. sp. nov. KSS12, endophytic bacteria isolated from sugarcane.</title>
        <authorList>
            <person name="Pitiwittayakul N."/>
        </authorList>
    </citation>
    <scope>NUCLEOTIDE SEQUENCE [LARGE SCALE GENOMIC DNA]</scope>
    <source>
        <strain evidence="4 5">KSS12</strain>
    </source>
</reference>
<feature type="region of interest" description="Disordered" evidence="1">
    <location>
        <begin position="70"/>
        <end position="89"/>
    </location>
</feature>
<evidence type="ECO:0000313" key="5">
    <source>
        <dbReference type="Proteomes" id="UP001524547"/>
    </source>
</evidence>
<keyword evidence="2" id="KW-0812">Transmembrane</keyword>
<feature type="transmembrane region" description="Helical" evidence="2">
    <location>
        <begin position="207"/>
        <end position="229"/>
    </location>
</feature>
<evidence type="ECO:0000256" key="2">
    <source>
        <dbReference type="SAM" id="Phobius"/>
    </source>
</evidence>
<protein>
    <submittedName>
        <fullName evidence="4">DUF4396 domain-containing protein</fullName>
    </submittedName>
</protein>
<comment type="caution">
    <text evidence="4">The sequence shown here is derived from an EMBL/GenBank/DDBJ whole genome shotgun (WGS) entry which is preliminary data.</text>
</comment>
<keyword evidence="2" id="KW-0472">Membrane</keyword>
<dbReference type="RefSeq" id="WP_422920289.1">
    <property type="nucleotide sequence ID" value="NZ_JAMZEJ010000007.1"/>
</dbReference>
<evidence type="ECO:0000313" key="4">
    <source>
        <dbReference type="EMBL" id="MCQ8241541.1"/>
    </source>
</evidence>
<feature type="domain" description="DUF4396" evidence="3">
    <location>
        <begin position="95"/>
        <end position="234"/>
    </location>
</feature>
<accession>A0ABT1VYX5</accession>
<keyword evidence="5" id="KW-1185">Reference proteome</keyword>